<dbReference type="GO" id="GO:0044718">
    <property type="term" value="P:siderophore transmembrane transport"/>
    <property type="evidence" value="ECO:0007669"/>
    <property type="project" value="TreeGrafter"/>
</dbReference>
<dbReference type="GO" id="GO:0009279">
    <property type="term" value="C:cell outer membrane"/>
    <property type="evidence" value="ECO:0007669"/>
    <property type="project" value="UniProtKB-SubCell"/>
</dbReference>
<keyword evidence="2" id="KW-0813">Transport</keyword>
<comment type="subcellular location">
    <subcellularLocation>
        <location evidence="2">Cell outer membrane</location>
        <topology evidence="2">Multi-pass membrane protein</topology>
    </subcellularLocation>
</comment>
<keyword evidence="2" id="KW-1134">Transmembrane beta strand</keyword>
<protein>
    <submittedName>
        <fullName evidence="4">Ligand-gated channel</fullName>
    </submittedName>
</protein>
<dbReference type="Proteomes" id="UP000264719">
    <property type="component" value="Unassembled WGS sequence"/>
</dbReference>
<evidence type="ECO:0000259" key="3">
    <source>
        <dbReference type="Pfam" id="PF07715"/>
    </source>
</evidence>
<keyword evidence="2" id="KW-0812">Transmembrane</keyword>
<dbReference type="PROSITE" id="PS52016">
    <property type="entry name" value="TONB_DEPENDENT_REC_3"/>
    <property type="match status" value="1"/>
</dbReference>
<name>A0A348WGQ7_9RHOB</name>
<gene>
    <name evidence="4" type="ORF">DCS45_17860</name>
</gene>
<feature type="domain" description="TonB-dependent receptor plug" evidence="3">
    <location>
        <begin position="4"/>
        <end position="116"/>
    </location>
</feature>
<evidence type="ECO:0000313" key="5">
    <source>
        <dbReference type="Proteomes" id="UP000264719"/>
    </source>
</evidence>
<evidence type="ECO:0000256" key="2">
    <source>
        <dbReference type="PROSITE-ProRule" id="PRU01360"/>
    </source>
</evidence>
<dbReference type="Pfam" id="PF07715">
    <property type="entry name" value="Plug"/>
    <property type="match status" value="1"/>
</dbReference>
<proteinExistence type="inferred from homology"/>
<keyword evidence="2" id="KW-0998">Cell outer membrane</keyword>
<dbReference type="InterPro" id="IPR039426">
    <property type="entry name" value="TonB-dep_rcpt-like"/>
</dbReference>
<evidence type="ECO:0000313" key="4">
    <source>
        <dbReference type="EMBL" id="HAR53719.1"/>
    </source>
</evidence>
<comment type="similarity">
    <text evidence="1 2">Belongs to the TonB-dependent receptor family.</text>
</comment>
<feature type="non-terminal residue" evidence="4">
    <location>
        <position position="139"/>
    </location>
</feature>
<dbReference type="PANTHER" id="PTHR30069">
    <property type="entry name" value="TONB-DEPENDENT OUTER MEMBRANE RECEPTOR"/>
    <property type="match status" value="1"/>
</dbReference>
<comment type="caution">
    <text evidence="4">The sequence shown here is derived from an EMBL/GenBank/DDBJ whole genome shotgun (WGS) entry which is preliminary data.</text>
</comment>
<organism evidence="4 5">
    <name type="scientific">Roseovarius nubinhibens</name>
    <dbReference type="NCBI Taxonomy" id="314263"/>
    <lineage>
        <taxon>Bacteria</taxon>
        <taxon>Pseudomonadati</taxon>
        <taxon>Pseudomonadota</taxon>
        <taxon>Alphaproteobacteria</taxon>
        <taxon>Rhodobacterales</taxon>
        <taxon>Roseobacteraceae</taxon>
        <taxon>Roseovarius</taxon>
    </lineage>
</organism>
<sequence length="139" mass="14590">MATDTATAVTEIDSREIADRQAGTMAELIDSVPGVTLVNGATAQGSGINIRGYGANSTYGTDQKVLIQVDGVTRGSEELYRIGNQLFTDPALYKEVEVIRGTVGSFEYGSGVVGGVVRLETKDASDFTGGTPGFAYRQT</sequence>
<dbReference type="InterPro" id="IPR037066">
    <property type="entry name" value="Plug_dom_sf"/>
</dbReference>
<accession>A0A348WGQ7</accession>
<dbReference type="AlphaFoldDB" id="A0A348WGQ7"/>
<evidence type="ECO:0000256" key="1">
    <source>
        <dbReference type="ARBA" id="ARBA00009810"/>
    </source>
</evidence>
<dbReference type="EMBL" id="DMVW01000171">
    <property type="protein sequence ID" value="HAR53719.1"/>
    <property type="molecule type" value="Genomic_DNA"/>
</dbReference>
<reference evidence="4 5" key="1">
    <citation type="journal article" date="2018" name="Nat. Biotechnol.">
        <title>A standardized bacterial taxonomy based on genome phylogeny substantially revises the tree of life.</title>
        <authorList>
            <person name="Parks D.H."/>
            <person name="Chuvochina M."/>
            <person name="Waite D.W."/>
            <person name="Rinke C."/>
            <person name="Skarshewski A."/>
            <person name="Chaumeil P.A."/>
            <person name="Hugenholtz P."/>
        </authorList>
    </citation>
    <scope>NUCLEOTIDE SEQUENCE [LARGE SCALE GENOMIC DNA]</scope>
    <source>
        <strain evidence="4">UBA9169</strain>
    </source>
</reference>
<dbReference type="PANTHER" id="PTHR30069:SF41">
    <property type="entry name" value="HEME_HEMOPEXIN UTILIZATION PROTEIN C"/>
    <property type="match status" value="1"/>
</dbReference>
<dbReference type="SUPFAM" id="SSF56935">
    <property type="entry name" value="Porins"/>
    <property type="match status" value="1"/>
</dbReference>
<dbReference type="InterPro" id="IPR012910">
    <property type="entry name" value="Plug_dom"/>
</dbReference>
<dbReference type="Gene3D" id="2.170.130.10">
    <property type="entry name" value="TonB-dependent receptor, plug domain"/>
    <property type="match status" value="1"/>
</dbReference>
<keyword evidence="2" id="KW-0472">Membrane</keyword>
<dbReference type="GO" id="GO:0015344">
    <property type="term" value="F:siderophore uptake transmembrane transporter activity"/>
    <property type="evidence" value="ECO:0007669"/>
    <property type="project" value="TreeGrafter"/>
</dbReference>